<dbReference type="RefSeq" id="XP_040727765.1">
    <property type="nucleotide sequence ID" value="XM_040868552.1"/>
</dbReference>
<keyword evidence="2" id="KW-1185">Reference proteome</keyword>
<evidence type="ECO:0000313" key="1">
    <source>
        <dbReference type="EMBL" id="ORY86909.1"/>
    </source>
</evidence>
<reference evidence="1 2" key="1">
    <citation type="submission" date="2016-07" db="EMBL/GenBank/DDBJ databases">
        <title>Pervasive Adenine N6-methylation of Active Genes in Fungi.</title>
        <authorList>
            <consortium name="DOE Joint Genome Institute"/>
            <person name="Mondo S.J."/>
            <person name="Dannebaum R.O."/>
            <person name="Kuo R.C."/>
            <person name="Labutti K."/>
            <person name="Haridas S."/>
            <person name="Kuo A."/>
            <person name="Salamov A."/>
            <person name="Ahrendt S.R."/>
            <person name="Lipzen A."/>
            <person name="Sullivan W."/>
            <person name="Andreopoulos W.B."/>
            <person name="Clum A."/>
            <person name="Lindquist E."/>
            <person name="Daum C."/>
            <person name="Ramamoorthy G.K."/>
            <person name="Gryganskyi A."/>
            <person name="Culley D."/>
            <person name="Magnuson J.K."/>
            <person name="James T.Y."/>
            <person name="O'Malley M.A."/>
            <person name="Stajich J.E."/>
            <person name="Spatafora J.W."/>
            <person name="Visel A."/>
            <person name="Grigoriev I.V."/>
        </authorList>
    </citation>
    <scope>NUCLEOTIDE SEQUENCE [LARGE SCALE GENOMIC DNA]</scope>
    <source>
        <strain evidence="1 2">12-1054</strain>
    </source>
</reference>
<dbReference type="AlphaFoldDB" id="A0A1Y2FSJ4"/>
<dbReference type="Proteomes" id="UP000193685">
    <property type="component" value="Unassembled WGS sequence"/>
</dbReference>
<organism evidence="1 2">
    <name type="scientific">Protomyces lactucae-debilis</name>
    <dbReference type="NCBI Taxonomy" id="2754530"/>
    <lineage>
        <taxon>Eukaryota</taxon>
        <taxon>Fungi</taxon>
        <taxon>Dikarya</taxon>
        <taxon>Ascomycota</taxon>
        <taxon>Taphrinomycotina</taxon>
        <taxon>Taphrinomycetes</taxon>
        <taxon>Taphrinales</taxon>
        <taxon>Protomycetaceae</taxon>
        <taxon>Protomyces</taxon>
    </lineage>
</organism>
<sequence length="192" mass="21250">MPSFHTGDIRHRHICEIGWWLPKSLSEQGSCLEVSYRPVNGRKLRASQAWKTSFEPSICDSTLLERASLGDLNTSQCSRPTTSPDHASESVTLPGLREIATQTGQYLTMFGCRKPTHLTRSLQIFARSSYVMQLLVSASEIRGLQNSGEGHAQGRVIFVSNGWGKHLPSQAISSPCGYDFFGPIFSMADEDE</sequence>
<protein>
    <submittedName>
        <fullName evidence="1">Uncharacterized protein</fullName>
    </submittedName>
</protein>
<name>A0A1Y2FSJ4_PROLT</name>
<comment type="caution">
    <text evidence="1">The sequence shown here is derived from an EMBL/GenBank/DDBJ whole genome shotgun (WGS) entry which is preliminary data.</text>
</comment>
<evidence type="ECO:0000313" key="2">
    <source>
        <dbReference type="Proteomes" id="UP000193685"/>
    </source>
</evidence>
<dbReference type="EMBL" id="MCFI01000002">
    <property type="protein sequence ID" value="ORY86909.1"/>
    <property type="molecule type" value="Genomic_DNA"/>
</dbReference>
<proteinExistence type="predicted"/>
<gene>
    <name evidence="1" type="ORF">BCR37DRAFT_376195</name>
</gene>
<dbReference type="GeneID" id="63785151"/>
<accession>A0A1Y2FSJ4</accession>